<dbReference type="OrthoDB" id="1684399at2759"/>
<dbReference type="Gene3D" id="2.60.40.790">
    <property type="match status" value="1"/>
</dbReference>
<comment type="caution">
    <text evidence="5">The sequence shown here is derived from an EMBL/GenBank/DDBJ whole genome shotgun (WGS) entry which is preliminary data.</text>
</comment>
<name>A0A9N7R8V9_STRHE</name>
<evidence type="ECO:0000256" key="2">
    <source>
        <dbReference type="PROSITE-ProRule" id="PRU00285"/>
    </source>
</evidence>
<evidence type="ECO:0000256" key="1">
    <source>
        <dbReference type="ARBA" id="ARBA00023016"/>
    </source>
</evidence>
<dbReference type="AlphaFoldDB" id="A0A9N7R8V9"/>
<feature type="domain" description="SHSP" evidence="4">
    <location>
        <begin position="46"/>
        <end position="92"/>
    </location>
</feature>
<evidence type="ECO:0000256" key="3">
    <source>
        <dbReference type="RuleBase" id="RU003616"/>
    </source>
</evidence>
<sequence>MALVPSFFTGHRTNIFDPFSLDLWDPLEGFTFPTAAASSSSSTGRETSAVAHTRVDWKETADSHVFKADLPGLRKEEVRVEVEEGGRVLAIS</sequence>
<accession>A0A9N7R8V9</accession>
<dbReference type="PROSITE" id="PS01031">
    <property type="entry name" value="SHSP"/>
    <property type="match status" value="1"/>
</dbReference>
<evidence type="ECO:0000313" key="5">
    <source>
        <dbReference type="EMBL" id="CAA0817051.1"/>
    </source>
</evidence>
<dbReference type="PANTHER" id="PTHR11527">
    <property type="entry name" value="HEAT-SHOCK PROTEIN 20 FAMILY MEMBER"/>
    <property type="match status" value="1"/>
</dbReference>
<proteinExistence type="inferred from homology"/>
<keyword evidence="6" id="KW-1185">Reference proteome</keyword>
<evidence type="ECO:0000313" key="6">
    <source>
        <dbReference type="Proteomes" id="UP001153555"/>
    </source>
</evidence>
<gene>
    <name evidence="5" type="ORF">SHERM_16770</name>
</gene>
<dbReference type="InterPro" id="IPR008978">
    <property type="entry name" value="HSP20-like_chaperone"/>
</dbReference>
<dbReference type="InterPro" id="IPR002068">
    <property type="entry name" value="A-crystallin/Hsp20_dom"/>
</dbReference>
<evidence type="ECO:0000259" key="4">
    <source>
        <dbReference type="PROSITE" id="PS01031"/>
    </source>
</evidence>
<dbReference type="SUPFAM" id="SSF49764">
    <property type="entry name" value="HSP20-like chaperones"/>
    <property type="match status" value="1"/>
</dbReference>
<comment type="similarity">
    <text evidence="2 3">Belongs to the small heat shock protein (HSP20) family.</text>
</comment>
<reference evidence="5" key="1">
    <citation type="submission" date="2019-12" db="EMBL/GenBank/DDBJ databases">
        <authorList>
            <person name="Scholes J."/>
        </authorList>
    </citation>
    <scope>NUCLEOTIDE SEQUENCE</scope>
</reference>
<protein>
    <submittedName>
        <fullName evidence="5">17.6 kDa class I heat shock protein 3</fullName>
    </submittedName>
</protein>
<organism evidence="5 6">
    <name type="scientific">Striga hermonthica</name>
    <name type="common">Purple witchweed</name>
    <name type="synonym">Buchnera hermonthica</name>
    <dbReference type="NCBI Taxonomy" id="68872"/>
    <lineage>
        <taxon>Eukaryota</taxon>
        <taxon>Viridiplantae</taxon>
        <taxon>Streptophyta</taxon>
        <taxon>Embryophyta</taxon>
        <taxon>Tracheophyta</taxon>
        <taxon>Spermatophyta</taxon>
        <taxon>Magnoliopsida</taxon>
        <taxon>eudicotyledons</taxon>
        <taxon>Gunneridae</taxon>
        <taxon>Pentapetalae</taxon>
        <taxon>asterids</taxon>
        <taxon>lamiids</taxon>
        <taxon>Lamiales</taxon>
        <taxon>Orobanchaceae</taxon>
        <taxon>Buchnereae</taxon>
        <taxon>Striga</taxon>
    </lineage>
</organism>
<dbReference type="Proteomes" id="UP001153555">
    <property type="component" value="Unassembled WGS sequence"/>
</dbReference>
<feature type="non-terminal residue" evidence="5">
    <location>
        <position position="92"/>
    </location>
</feature>
<dbReference type="Pfam" id="PF00011">
    <property type="entry name" value="HSP20"/>
    <property type="match status" value="1"/>
</dbReference>
<keyword evidence="1 5" id="KW-0346">Stress response</keyword>
<dbReference type="EMBL" id="CACSLK010015598">
    <property type="protein sequence ID" value="CAA0817051.1"/>
    <property type="molecule type" value="Genomic_DNA"/>
</dbReference>
<dbReference type="InterPro" id="IPR031107">
    <property type="entry name" value="Small_HSP"/>
</dbReference>